<dbReference type="PROSITE" id="PS50931">
    <property type="entry name" value="HTH_LYSR"/>
    <property type="match status" value="1"/>
</dbReference>
<keyword evidence="2" id="KW-0805">Transcription regulation</keyword>
<dbReference type="SUPFAM" id="SSF46785">
    <property type="entry name" value="Winged helix' DNA-binding domain"/>
    <property type="match status" value="1"/>
</dbReference>
<dbReference type="Gene3D" id="1.10.10.10">
    <property type="entry name" value="Winged helix-like DNA-binding domain superfamily/Winged helix DNA-binding domain"/>
    <property type="match status" value="1"/>
</dbReference>
<evidence type="ECO:0000256" key="3">
    <source>
        <dbReference type="ARBA" id="ARBA00023163"/>
    </source>
</evidence>
<dbReference type="EMBL" id="AP021906">
    <property type="protein sequence ID" value="BBP91359.1"/>
    <property type="molecule type" value="Genomic_DNA"/>
</dbReference>
<feature type="domain" description="HTH lysR-type" evidence="4">
    <location>
        <begin position="1"/>
        <end position="48"/>
    </location>
</feature>
<dbReference type="InterPro" id="IPR036388">
    <property type="entry name" value="WH-like_DNA-bd_sf"/>
</dbReference>
<dbReference type="PANTHER" id="PTHR30126:SF78">
    <property type="entry name" value="HTH LYSR-TYPE DOMAIN-CONTAINING PROTEIN"/>
    <property type="match status" value="1"/>
</dbReference>
<dbReference type="InterPro" id="IPR000847">
    <property type="entry name" value="LysR_HTH_N"/>
</dbReference>
<proteinExistence type="inferred from homology"/>
<protein>
    <recommendedName>
        <fullName evidence="4">HTH lysR-type domain-containing protein</fullName>
    </recommendedName>
</protein>
<dbReference type="GO" id="GO:0000976">
    <property type="term" value="F:transcription cis-regulatory region binding"/>
    <property type="evidence" value="ECO:0007669"/>
    <property type="project" value="TreeGrafter"/>
</dbReference>
<evidence type="ECO:0000313" key="5">
    <source>
        <dbReference type="EMBL" id="BBP91359.1"/>
    </source>
</evidence>
<dbReference type="InterPro" id="IPR036390">
    <property type="entry name" value="WH_DNA-bd_sf"/>
</dbReference>
<sequence>MKKDWRFLKVLYEEKRTSQKAAEKLFVSQPALSYRLKQLEEEFDMKLFFKKENEELNLHQRANTWLNTQMTCSNSCSKRKMACSICKKKVKGTIRLGVSSNFAQYKLPEILKRIF</sequence>
<reference evidence="5 6" key="1">
    <citation type="submission" date="2019-12" db="EMBL/GenBank/DDBJ databases">
        <title>Full genome sequence of a Bacillus safensis strain isolated from commercially available natto in Indonesia.</title>
        <authorList>
            <person name="Yoshida M."/>
            <person name="Uomi M."/>
            <person name="Waturangi D."/>
            <person name="Ekaputri J.J."/>
            <person name="Setiamarga D.H.E."/>
        </authorList>
    </citation>
    <scope>NUCLEOTIDE SEQUENCE [LARGE SCALE GENOMIC DNA]</scope>
    <source>
        <strain evidence="5 6">IDN1</strain>
    </source>
</reference>
<dbReference type="PRINTS" id="PR00039">
    <property type="entry name" value="HTHLYSR"/>
</dbReference>
<dbReference type="Proteomes" id="UP000464658">
    <property type="component" value="Chromosome"/>
</dbReference>
<comment type="similarity">
    <text evidence="1">Belongs to the LysR transcriptional regulatory family.</text>
</comment>
<dbReference type="PANTHER" id="PTHR30126">
    <property type="entry name" value="HTH-TYPE TRANSCRIPTIONAL REGULATOR"/>
    <property type="match status" value="1"/>
</dbReference>
<dbReference type="Pfam" id="PF00126">
    <property type="entry name" value="HTH_1"/>
    <property type="match status" value="1"/>
</dbReference>
<dbReference type="AlphaFoldDB" id="A0A5S9MHT5"/>
<dbReference type="GO" id="GO:0003700">
    <property type="term" value="F:DNA-binding transcription factor activity"/>
    <property type="evidence" value="ECO:0007669"/>
    <property type="project" value="InterPro"/>
</dbReference>
<accession>A0A5S9MHT5</accession>
<gene>
    <name evidence="5" type="ORF">BsIDN1_49770</name>
</gene>
<name>A0A5S9MHT5_BACIA</name>
<evidence type="ECO:0000259" key="4">
    <source>
        <dbReference type="PROSITE" id="PS50931"/>
    </source>
</evidence>
<dbReference type="Gene3D" id="3.40.190.290">
    <property type="match status" value="1"/>
</dbReference>
<keyword evidence="3" id="KW-0804">Transcription</keyword>
<evidence type="ECO:0000313" key="6">
    <source>
        <dbReference type="Proteomes" id="UP000464658"/>
    </source>
</evidence>
<organism evidence="5 6">
    <name type="scientific">Bacillus safensis</name>
    <dbReference type="NCBI Taxonomy" id="561879"/>
    <lineage>
        <taxon>Bacteria</taxon>
        <taxon>Bacillati</taxon>
        <taxon>Bacillota</taxon>
        <taxon>Bacilli</taxon>
        <taxon>Bacillales</taxon>
        <taxon>Bacillaceae</taxon>
        <taxon>Bacillus</taxon>
    </lineage>
</organism>
<evidence type="ECO:0000256" key="1">
    <source>
        <dbReference type="ARBA" id="ARBA00009437"/>
    </source>
</evidence>
<evidence type="ECO:0000256" key="2">
    <source>
        <dbReference type="ARBA" id="ARBA00023015"/>
    </source>
</evidence>